<keyword evidence="2" id="KW-1185">Reference proteome</keyword>
<protein>
    <submittedName>
        <fullName evidence="1">Uncharacterized protein</fullName>
    </submittedName>
</protein>
<dbReference type="RefSeq" id="WP_301210797.1">
    <property type="nucleotide sequence ID" value="NZ_JAROCF010000001.1"/>
</dbReference>
<sequence length="177" mass="18531">MNETHTLPPHTVIGIADGMHAARVEARRIIEESKGDLVAEQDMLLSRLAEAGLVSAEEREFLLRIFKVGHEASRDKGDVPRAFFEARRMHAQLAASGKASPVALLVASATVGAFDVEADEEGTPTVVVYKFSYGPHLTAIGAGIGALIGGAAGGILGGEIGGFIGGIIDSKKDDKKK</sequence>
<accession>A0ABT8KBS2</accession>
<comment type="caution">
    <text evidence="1">The sequence shown here is derived from an EMBL/GenBank/DDBJ whole genome shotgun (WGS) entry which is preliminary data.</text>
</comment>
<reference evidence="1" key="1">
    <citation type="submission" date="2023-06" db="EMBL/GenBank/DDBJ databases">
        <title>MT1 and MT2 Draft Genomes of Novel Species.</title>
        <authorList>
            <person name="Venkateswaran K."/>
        </authorList>
    </citation>
    <scope>NUCLEOTIDE SEQUENCE</scope>
    <source>
        <strain evidence="1">F6_8S_P_1B</strain>
    </source>
</reference>
<proteinExistence type="predicted"/>
<name>A0ABT8KBS2_9MICO</name>
<gene>
    <name evidence="1" type="ORF">P5G50_09090</name>
</gene>
<dbReference type="Proteomes" id="UP001174208">
    <property type="component" value="Unassembled WGS sequence"/>
</dbReference>
<evidence type="ECO:0000313" key="1">
    <source>
        <dbReference type="EMBL" id="MDN4614607.1"/>
    </source>
</evidence>
<organism evidence="1 2">
    <name type="scientific">Leifsonia williamsii</name>
    <dbReference type="NCBI Taxonomy" id="3035919"/>
    <lineage>
        <taxon>Bacteria</taxon>
        <taxon>Bacillati</taxon>
        <taxon>Actinomycetota</taxon>
        <taxon>Actinomycetes</taxon>
        <taxon>Micrococcales</taxon>
        <taxon>Microbacteriaceae</taxon>
        <taxon>Leifsonia</taxon>
    </lineage>
</organism>
<dbReference type="EMBL" id="JAROCF010000001">
    <property type="protein sequence ID" value="MDN4614607.1"/>
    <property type="molecule type" value="Genomic_DNA"/>
</dbReference>
<evidence type="ECO:0000313" key="2">
    <source>
        <dbReference type="Proteomes" id="UP001174208"/>
    </source>
</evidence>